<dbReference type="Proteomes" id="UP000316639">
    <property type="component" value="Unassembled WGS sequence"/>
</dbReference>
<dbReference type="EMBL" id="VOBR01000037">
    <property type="protein sequence ID" value="TWP45954.1"/>
    <property type="molecule type" value="Genomic_DNA"/>
</dbReference>
<protein>
    <submittedName>
        <fullName evidence="1">Uncharacterized protein</fullName>
    </submittedName>
</protein>
<organism evidence="1 2">
    <name type="scientific">Lentzea tibetensis</name>
    <dbReference type="NCBI Taxonomy" id="2591470"/>
    <lineage>
        <taxon>Bacteria</taxon>
        <taxon>Bacillati</taxon>
        <taxon>Actinomycetota</taxon>
        <taxon>Actinomycetes</taxon>
        <taxon>Pseudonocardiales</taxon>
        <taxon>Pseudonocardiaceae</taxon>
        <taxon>Lentzea</taxon>
    </lineage>
</organism>
<comment type="caution">
    <text evidence="1">The sequence shown here is derived from an EMBL/GenBank/DDBJ whole genome shotgun (WGS) entry which is preliminary data.</text>
</comment>
<name>A0A563EHI4_9PSEU</name>
<dbReference type="OrthoDB" id="3698070at2"/>
<gene>
    <name evidence="1" type="ORF">FKR81_37675</name>
</gene>
<sequence length="105" mass="11572">MTGELQRLSSQAEMLPIMRTHGGLLPSPELRQLQTTLRQEVADGVVKKARIHIATDVAMDAMDSVRDVDSYRRSLAGNDQTLNALLAEVEITHAQHVGRIQRGSV</sequence>
<dbReference type="AlphaFoldDB" id="A0A563EHI4"/>
<dbReference type="RefSeq" id="WP_146359141.1">
    <property type="nucleotide sequence ID" value="NZ_VOBR01000037.1"/>
</dbReference>
<keyword evidence="2" id="KW-1185">Reference proteome</keyword>
<accession>A0A563EHI4</accession>
<proteinExistence type="predicted"/>
<reference evidence="1 2" key="1">
    <citation type="submission" date="2019-07" db="EMBL/GenBank/DDBJ databases">
        <title>Lentzea xizangensis sp. nov., isolated from Qinghai-Tibetan Plateau Soils.</title>
        <authorList>
            <person name="Huang J."/>
        </authorList>
    </citation>
    <scope>NUCLEOTIDE SEQUENCE [LARGE SCALE GENOMIC DNA]</scope>
    <source>
        <strain evidence="1 2">FXJ1.1311</strain>
    </source>
</reference>
<evidence type="ECO:0000313" key="1">
    <source>
        <dbReference type="EMBL" id="TWP45954.1"/>
    </source>
</evidence>
<evidence type="ECO:0000313" key="2">
    <source>
        <dbReference type="Proteomes" id="UP000316639"/>
    </source>
</evidence>